<dbReference type="GO" id="GO:0031146">
    <property type="term" value="P:SCF-dependent proteasomal ubiquitin-dependent protein catabolic process"/>
    <property type="evidence" value="ECO:0007669"/>
    <property type="project" value="TreeGrafter"/>
</dbReference>
<feature type="compositionally biased region" description="Low complexity" evidence="11">
    <location>
        <begin position="12"/>
        <end position="21"/>
    </location>
</feature>
<dbReference type="SMART" id="SM00367">
    <property type="entry name" value="LRR_CC"/>
    <property type="match status" value="9"/>
</dbReference>
<comment type="subcellular location">
    <subcellularLocation>
        <location evidence="1">Cytoplasm</location>
        <location evidence="1">Cytoskeleton</location>
        <location evidence="1">Microtubule organizing center</location>
        <location evidence="1">Centrosome</location>
    </subcellularLocation>
</comment>
<dbReference type="PROSITE" id="PS50181">
    <property type="entry name" value="FBOX"/>
    <property type="match status" value="1"/>
</dbReference>
<keyword evidence="4" id="KW-0433">Leucine-rich repeat</keyword>
<dbReference type="Gene3D" id="3.80.10.10">
    <property type="entry name" value="Ribonuclease Inhibitor"/>
    <property type="match status" value="1"/>
</dbReference>
<dbReference type="InParanoid" id="E0VPG7"/>
<dbReference type="FunFam" id="3.80.10.10:FF:000122">
    <property type="entry name" value="F-box/LRR-repeat protein 7 isoform X1"/>
    <property type="match status" value="1"/>
</dbReference>
<evidence type="ECO:0000313" key="14">
    <source>
        <dbReference type="EnsemblMetazoa" id="PHUM359220-PA"/>
    </source>
</evidence>
<dbReference type="InterPro" id="IPR032675">
    <property type="entry name" value="LRR_dom_sf"/>
</dbReference>
<feature type="region of interest" description="Disordered" evidence="11">
    <location>
        <begin position="1"/>
        <end position="70"/>
    </location>
</feature>
<dbReference type="Pfam" id="PF25372">
    <property type="entry name" value="DUF7885"/>
    <property type="match status" value="1"/>
</dbReference>
<dbReference type="GO" id="GO:0005813">
    <property type="term" value="C:centrosome"/>
    <property type="evidence" value="ECO:0007669"/>
    <property type="project" value="UniProtKB-SubCell"/>
</dbReference>
<dbReference type="OrthoDB" id="423607at2759"/>
<dbReference type="EMBL" id="AAZO01004174">
    <property type="status" value="NOT_ANNOTATED_CDS"/>
    <property type="molecule type" value="Genomic_DNA"/>
</dbReference>
<dbReference type="EMBL" id="AAZO01004176">
    <property type="status" value="NOT_ANNOTATED_CDS"/>
    <property type="molecule type" value="Genomic_DNA"/>
</dbReference>
<dbReference type="EMBL" id="AAZO01004175">
    <property type="status" value="NOT_ANNOTATED_CDS"/>
    <property type="molecule type" value="Genomic_DNA"/>
</dbReference>
<evidence type="ECO:0000256" key="7">
    <source>
        <dbReference type="ARBA" id="ARBA00023212"/>
    </source>
</evidence>
<keyword evidence="6" id="KW-0833">Ubl conjugation pathway</keyword>
<dbReference type="FunCoup" id="E0VPG7">
    <property type="interactions" value="1"/>
</dbReference>
<reference evidence="13" key="1">
    <citation type="submission" date="2007-04" db="EMBL/GenBank/DDBJ databases">
        <title>Annotation of Pediculus humanus corporis strain USDA.</title>
        <authorList>
            <person name="Kirkness E."/>
            <person name="Hannick L."/>
            <person name="Hass B."/>
            <person name="Bruggner R."/>
            <person name="Lawson D."/>
            <person name="Bidwell S."/>
            <person name="Joardar V."/>
            <person name="Caler E."/>
            <person name="Walenz B."/>
            <person name="Inman J."/>
            <person name="Schobel S."/>
            <person name="Galinsky K."/>
            <person name="Amedeo P."/>
            <person name="Strausberg R."/>
        </authorList>
    </citation>
    <scope>NUCLEOTIDE SEQUENCE</scope>
    <source>
        <strain evidence="13">USDA</strain>
    </source>
</reference>
<feature type="domain" description="F-box" evidence="12">
    <location>
        <begin position="353"/>
        <end position="399"/>
    </location>
</feature>
<evidence type="ECO:0000256" key="6">
    <source>
        <dbReference type="ARBA" id="ARBA00022786"/>
    </source>
</evidence>
<feature type="compositionally biased region" description="Low complexity" evidence="11">
    <location>
        <begin position="148"/>
        <end position="195"/>
    </location>
</feature>
<sequence length="690" mass="76717">MAQVPIPLKTLSNSSSSSSSSSPPPPLPPPQSVRRSPMICPLAKLGRSSPTTMENLRNYRSPSADIGYRRSPLDPSVYSYLRGIPSPLEPSIYVNQSPLRESHCYRTASSPRSNEENENYKNRKNQRNVINNTNISETSFQNYHTDNNDNYYGNKNSSNNYHPLMKGSSSSSGPESRNGESSSQSLPQSSYRPPSVVVDPANVYHQRMMMRTTKTSNNDKVLSRDARVVGSHNNVDPSYYLQLLANQKKHDIMRSSPLRRISSPTIDHSSLLYQQTTDLDASYKMGRTSPSLDQGYHTLVSPSPGPSTPGPWADYNNPLSVVSMTATATTPTVKMTSSSGKGKKLSSKCFSYPSNFDRLPDESVIKIFSWLDSSDLCICARVCKRWKSLVWEPQLWKIIKLSGENVSGDNAVRSVLRRLCGQNTTGACPTVEKVLLSDGARITDKGLMQLSRRCCSKISCLTVTPGPEPPRLLLQYLDLTDCSAIDDSGLKIIVRNCPQLVYLYLRRCVQITDTGIKYVPSFCGMLRELSVSDCNRVTDFALHELAKLGATLRYLSVAKCDRVSDVGLKVIARRCYKLRYLNARGCEAVSDDAITVLARSCPRLRALDIGKCDVSDAGLRALAECCQNLKKLSLRNCDLVTDRGVQCIAYYCRGLQQLNIQDCQISIEGYRAVKKYCKRCVIEHTNPGFF</sequence>
<evidence type="ECO:0000256" key="2">
    <source>
        <dbReference type="ARBA" id="ARBA00004906"/>
    </source>
</evidence>
<keyword evidence="5" id="KW-0677">Repeat</keyword>
<evidence type="ECO:0000313" key="13">
    <source>
        <dbReference type="EMBL" id="EEB15273.1"/>
    </source>
</evidence>
<dbReference type="AlphaFoldDB" id="E0VPG7"/>
<dbReference type="GeneID" id="8232113"/>
<reference evidence="14" key="3">
    <citation type="submission" date="2020-05" db="UniProtKB">
        <authorList>
            <consortium name="EnsemblMetazoa"/>
        </authorList>
    </citation>
    <scope>IDENTIFICATION</scope>
    <source>
        <strain evidence="14">USDA</strain>
    </source>
</reference>
<dbReference type="InterPro" id="IPR057207">
    <property type="entry name" value="FBXL15_LRR"/>
</dbReference>
<name>E0VPG7_PEDHC</name>
<dbReference type="SMART" id="SM00256">
    <property type="entry name" value="FBOX"/>
    <property type="match status" value="1"/>
</dbReference>
<evidence type="ECO:0000256" key="4">
    <source>
        <dbReference type="ARBA" id="ARBA00022614"/>
    </source>
</evidence>
<dbReference type="InterPro" id="IPR001810">
    <property type="entry name" value="F-box_dom"/>
</dbReference>
<evidence type="ECO:0000256" key="3">
    <source>
        <dbReference type="ARBA" id="ARBA00022490"/>
    </source>
</evidence>
<dbReference type="KEGG" id="phu:Phum_PHUM359220"/>
<dbReference type="PANTHER" id="PTHR13318:SF50">
    <property type="entry name" value="F-BOX_LRR-REPEAT PROTEIN 7"/>
    <property type="match status" value="1"/>
</dbReference>
<feature type="compositionally biased region" description="Polar residues" evidence="11">
    <location>
        <begin position="129"/>
        <end position="145"/>
    </location>
</feature>
<proteinExistence type="inferred from homology"/>
<dbReference type="Gene3D" id="1.20.1280.50">
    <property type="match status" value="1"/>
</dbReference>
<reference evidence="13" key="2">
    <citation type="submission" date="2007-04" db="EMBL/GenBank/DDBJ databases">
        <title>The genome of the human body louse.</title>
        <authorList>
            <consortium name="The Human Body Louse Genome Consortium"/>
            <person name="Kirkness E."/>
            <person name="Walenz B."/>
            <person name="Hass B."/>
            <person name="Bruggner R."/>
            <person name="Strausberg R."/>
        </authorList>
    </citation>
    <scope>NUCLEOTIDE SEQUENCE</scope>
    <source>
        <strain evidence="13">USDA</strain>
    </source>
</reference>
<evidence type="ECO:0000256" key="8">
    <source>
        <dbReference type="ARBA" id="ARBA00061191"/>
    </source>
</evidence>
<dbReference type="FunFam" id="1.20.1280.50:FF:000018">
    <property type="entry name" value="F-box/LRR-repeat protein 7 isoform X2"/>
    <property type="match status" value="1"/>
</dbReference>
<dbReference type="InterPro" id="IPR006553">
    <property type="entry name" value="Leu-rich_rpt_Cys-con_subtyp"/>
</dbReference>
<keyword evidence="7" id="KW-0206">Cytoskeleton</keyword>
<dbReference type="RefSeq" id="XP_002428011.1">
    <property type="nucleotide sequence ID" value="XM_002427966.1"/>
</dbReference>
<feature type="region of interest" description="Disordered" evidence="11">
    <location>
        <begin position="103"/>
        <end position="196"/>
    </location>
</feature>
<evidence type="ECO:0000256" key="10">
    <source>
        <dbReference type="ARBA" id="ARBA00077966"/>
    </source>
</evidence>
<dbReference type="InterPro" id="IPR036047">
    <property type="entry name" value="F-box-like_dom_sf"/>
</dbReference>
<dbReference type="eggNOG" id="KOG1947">
    <property type="taxonomic scope" value="Eukaryota"/>
</dbReference>
<evidence type="ECO:0000259" key="12">
    <source>
        <dbReference type="PROSITE" id="PS50181"/>
    </source>
</evidence>
<dbReference type="SUPFAM" id="SSF81383">
    <property type="entry name" value="F-box domain"/>
    <property type="match status" value="1"/>
</dbReference>
<dbReference type="Pfam" id="PF12937">
    <property type="entry name" value="F-box-like"/>
    <property type="match status" value="1"/>
</dbReference>
<feature type="compositionally biased region" description="Polar residues" evidence="11">
    <location>
        <begin position="48"/>
        <end position="61"/>
    </location>
</feature>
<comment type="pathway">
    <text evidence="2">Protein modification; protein ubiquitination.</text>
</comment>
<dbReference type="PANTHER" id="PTHR13318">
    <property type="entry name" value="PARTNER OF PAIRED, ISOFORM B-RELATED"/>
    <property type="match status" value="1"/>
</dbReference>
<organism>
    <name type="scientific">Pediculus humanus subsp. corporis</name>
    <name type="common">Body louse</name>
    <dbReference type="NCBI Taxonomy" id="121224"/>
    <lineage>
        <taxon>Eukaryota</taxon>
        <taxon>Metazoa</taxon>
        <taxon>Ecdysozoa</taxon>
        <taxon>Arthropoda</taxon>
        <taxon>Hexapoda</taxon>
        <taxon>Insecta</taxon>
        <taxon>Pterygota</taxon>
        <taxon>Neoptera</taxon>
        <taxon>Paraneoptera</taxon>
        <taxon>Psocodea</taxon>
        <taxon>Troctomorpha</taxon>
        <taxon>Phthiraptera</taxon>
        <taxon>Anoplura</taxon>
        <taxon>Pediculidae</taxon>
        <taxon>Pediculus</taxon>
    </lineage>
</organism>
<evidence type="ECO:0000313" key="15">
    <source>
        <dbReference type="Proteomes" id="UP000009046"/>
    </source>
</evidence>
<dbReference type="STRING" id="121224.E0VPG7"/>
<protein>
    <recommendedName>
        <fullName evidence="9">F-box/LRR-repeat protein 7</fullName>
    </recommendedName>
    <alternativeName>
        <fullName evidence="10">F-box and leucine-rich repeat protein 7</fullName>
    </alternativeName>
</protein>
<dbReference type="HOGENOM" id="CLU_021708_0_0_1"/>
<comment type="similarity">
    <text evidence="8">Belongs to the FBXL7 family.</text>
</comment>
<feature type="compositionally biased region" description="Pro residues" evidence="11">
    <location>
        <begin position="22"/>
        <end position="31"/>
    </location>
</feature>
<dbReference type="Proteomes" id="UP000009046">
    <property type="component" value="Unassembled WGS sequence"/>
</dbReference>
<evidence type="ECO:0000256" key="5">
    <source>
        <dbReference type="ARBA" id="ARBA00022737"/>
    </source>
</evidence>
<dbReference type="CTD" id="8232113"/>
<accession>E0VPG7</accession>
<keyword evidence="15" id="KW-1185">Reference proteome</keyword>
<dbReference type="GO" id="GO:0019005">
    <property type="term" value="C:SCF ubiquitin ligase complex"/>
    <property type="evidence" value="ECO:0007669"/>
    <property type="project" value="TreeGrafter"/>
</dbReference>
<dbReference type="EnsemblMetazoa" id="PHUM359220-RA">
    <property type="protein sequence ID" value="PHUM359220-PA"/>
    <property type="gene ID" value="PHUM359220"/>
</dbReference>
<dbReference type="VEuPathDB" id="VectorBase:PHUM359220"/>
<evidence type="ECO:0000256" key="11">
    <source>
        <dbReference type="SAM" id="MobiDB-lite"/>
    </source>
</evidence>
<evidence type="ECO:0000256" key="9">
    <source>
        <dbReference type="ARBA" id="ARBA00070271"/>
    </source>
</evidence>
<dbReference type="SUPFAM" id="SSF52047">
    <property type="entry name" value="RNI-like"/>
    <property type="match status" value="1"/>
</dbReference>
<evidence type="ECO:0000256" key="1">
    <source>
        <dbReference type="ARBA" id="ARBA00004300"/>
    </source>
</evidence>
<keyword evidence="3" id="KW-0963">Cytoplasm</keyword>
<gene>
    <name evidence="14" type="primary">8232113</name>
    <name evidence="13" type="ORF">Phum_PHUM359220</name>
</gene>
<dbReference type="EMBL" id="DS235366">
    <property type="protein sequence ID" value="EEB15273.1"/>
    <property type="molecule type" value="Genomic_DNA"/>
</dbReference>